<dbReference type="SUPFAM" id="SSF55315">
    <property type="entry name" value="L30e-like"/>
    <property type="match status" value="1"/>
</dbReference>
<dbReference type="InterPro" id="IPR005142">
    <property type="entry name" value="eRF1_3"/>
</dbReference>
<keyword evidence="8" id="KW-1185">Reference proteome</keyword>
<dbReference type="HOGENOM" id="CLU_023334_0_0_2"/>
<dbReference type="GO" id="GO:0070966">
    <property type="term" value="P:nuclear-transcribed mRNA catabolic process, no-go decay"/>
    <property type="evidence" value="ECO:0007669"/>
    <property type="project" value="InterPro"/>
</dbReference>
<accession>S0AR39</accession>
<evidence type="ECO:0000313" key="7">
    <source>
        <dbReference type="EMBL" id="AGO61237.1"/>
    </source>
</evidence>
<dbReference type="InterPro" id="IPR005140">
    <property type="entry name" value="eRF1_Pelota-like_N"/>
</dbReference>
<comment type="subcellular location">
    <subcellularLocation>
        <location evidence="2">Cytoplasm</location>
    </subcellularLocation>
</comment>
<dbReference type="KEGG" id="fac:FACI_IFERC01G1257"/>
<dbReference type="GO" id="GO:0070651">
    <property type="term" value="P:nonfunctional rRNA decay"/>
    <property type="evidence" value="ECO:0007669"/>
    <property type="project" value="TreeGrafter"/>
</dbReference>
<evidence type="ECO:0000256" key="4">
    <source>
        <dbReference type="ARBA" id="ARBA00022490"/>
    </source>
</evidence>
<dbReference type="GO" id="GO:0046872">
    <property type="term" value="F:metal ion binding"/>
    <property type="evidence" value="ECO:0007669"/>
    <property type="project" value="UniProtKB-KW"/>
</dbReference>
<comment type="cofactor">
    <cofactor evidence="1">
        <name>a divalent metal cation</name>
        <dbReference type="ChEBI" id="CHEBI:60240"/>
    </cofactor>
</comment>
<dbReference type="InterPro" id="IPR004405">
    <property type="entry name" value="TF_pelota"/>
</dbReference>
<dbReference type="GO" id="GO:0070481">
    <property type="term" value="P:nuclear-transcribed mRNA catabolic process, non-stop decay"/>
    <property type="evidence" value="ECO:0007669"/>
    <property type="project" value="InterPro"/>
</dbReference>
<dbReference type="Pfam" id="PF26356">
    <property type="entry name" value="Pelota_N"/>
    <property type="match status" value="1"/>
</dbReference>
<dbReference type="Gene3D" id="3.30.1330.30">
    <property type="match status" value="1"/>
</dbReference>
<evidence type="ECO:0000256" key="3">
    <source>
        <dbReference type="ARBA" id="ARBA00009504"/>
    </source>
</evidence>
<evidence type="ECO:0000313" key="8">
    <source>
        <dbReference type="Proteomes" id="UP000014660"/>
    </source>
</evidence>
<dbReference type="InterPro" id="IPR029064">
    <property type="entry name" value="Ribosomal_eL30-like_sf"/>
</dbReference>
<dbReference type="GO" id="GO:0071025">
    <property type="term" value="P:RNA surveillance"/>
    <property type="evidence" value="ECO:0007669"/>
    <property type="project" value="InterPro"/>
</dbReference>
<dbReference type="SUPFAM" id="SSF53137">
    <property type="entry name" value="Translational machinery components"/>
    <property type="match status" value="1"/>
</dbReference>
<evidence type="ECO:0000256" key="5">
    <source>
        <dbReference type="ARBA" id="ARBA00022723"/>
    </source>
</evidence>
<dbReference type="Proteomes" id="UP000014660">
    <property type="component" value="Chromosome"/>
</dbReference>
<evidence type="ECO:0000256" key="2">
    <source>
        <dbReference type="ARBA" id="ARBA00004496"/>
    </source>
</evidence>
<dbReference type="Pfam" id="PF03465">
    <property type="entry name" value="eRF1_3"/>
    <property type="match status" value="1"/>
</dbReference>
<dbReference type="GO" id="GO:0032790">
    <property type="term" value="P:ribosome disassembly"/>
    <property type="evidence" value="ECO:0007669"/>
    <property type="project" value="TreeGrafter"/>
</dbReference>
<sequence length="342" mass="38791">MLLKIIEDNPKESKLVLMINTIDDLWYLKNILDRGDQIITSVFRRQEQNADLNRSKATERKKINIKLNVEKIDFLPYTDNLKILGEILEGENSGSHQSVMIGVDDEITIIKTLDSGERGFLNEAVENYYKNSIVFVSLDDESCIIALMKSYGIQEIADISSKKSGKDYGSNGEDPGYYKEIIASIKNIKNPASIIILGPGFEHTKLYKKIMDDPFFNGIALHDFPETDNGKRGIYEFMADKKSGDILKGARLAADEKLIENFLINLNKTGLSIYGYDELVKYSRMNMVEDILISESKFKDPETRKLLNEATGINIHVISDYTESGDIIKQFGGYCGILRYKY</sequence>
<dbReference type="PANTHER" id="PTHR10853">
    <property type="entry name" value="PELOTA"/>
    <property type="match status" value="1"/>
</dbReference>
<dbReference type="InterPro" id="IPR058547">
    <property type="entry name" value="Pelota_N"/>
</dbReference>
<dbReference type="InterPro" id="IPR038069">
    <property type="entry name" value="Pelota/DOM34_N"/>
</dbReference>
<name>S0AR39_FERAC</name>
<dbReference type="PANTHER" id="PTHR10853:SF0">
    <property type="entry name" value="PROTEIN PELOTA HOMOLOG"/>
    <property type="match status" value="1"/>
</dbReference>
<dbReference type="SMART" id="SM01194">
    <property type="entry name" value="eRF1_1"/>
    <property type="match status" value="1"/>
</dbReference>
<dbReference type="AlphaFoldDB" id="S0AR39"/>
<dbReference type="GO" id="GO:0005737">
    <property type="term" value="C:cytoplasm"/>
    <property type="evidence" value="ECO:0007669"/>
    <property type="project" value="UniProtKB-SubCell"/>
</dbReference>
<evidence type="ECO:0000259" key="6">
    <source>
        <dbReference type="SMART" id="SM01194"/>
    </source>
</evidence>
<dbReference type="EMBL" id="CP004145">
    <property type="protein sequence ID" value="AGO61237.1"/>
    <property type="molecule type" value="Genomic_DNA"/>
</dbReference>
<evidence type="ECO:0000256" key="1">
    <source>
        <dbReference type="ARBA" id="ARBA00001968"/>
    </source>
</evidence>
<gene>
    <name evidence="7" type="ORF">FACI_IFERC00001G1257</name>
</gene>
<protein>
    <submittedName>
        <fullName evidence="7">RNA-binding protein</fullName>
    </submittedName>
</protein>
<keyword evidence="5" id="KW-0479">Metal-binding</keyword>
<feature type="domain" description="eRF1/Pelota-like N-terminal" evidence="6">
    <location>
        <begin position="1"/>
        <end position="126"/>
    </location>
</feature>
<dbReference type="SUPFAM" id="SSF159065">
    <property type="entry name" value="Dom34/Pelota N-terminal domain-like"/>
    <property type="match status" value="1"/>
</dbReference>
<keyword evidence="4" id="KW-0963">Cytoplasm</keyword>
<dbReference type="InterPro" id="IPR042226">
    <property type="entry name" value="eFR1_2_sf"/>
</dbReference>
<proteinExistence type="inferred from homology"/>
<dbReference type="Gene3D" id="3.30.420.60">
    <property type="entry name" value="eRF1 domain 2"/>
    <property type="match status" value="1"/>
</dbReference>
<reference evidence="7 8" key="1">
    <citation type="journal article" date="2007" name="Proc. Natl. Acad. Sci. U.S.A.">
        <title>Genome dynamics in a natural archaeal population.</title>
        <authorList>
            <person name="Allen E.E."/>
            <person name="Tyson G.W."/>
            <person name="Whitaker R.J."/>
            <person name="Detter J.C."/>
            <person name="Richardson P.M."/>
            <person name="Banfield J.F."/>
        </authorList>
    </citation>
    <scope>NUCLEOTIDE SEQUENCE [LARGE SCALE GENOMIC DNA]</scope>
    <source>
        <strain evidence="8">fer1</strain>
    </source>
</reference>
<dbReference type="Gene3D" id="2.30.30.870">
    <property type="entry name" value="Pelota, domain A"/>
    <property type="match status" value="1"/>
</dbReference>
<organism evidence="7 8">
    <name type="scientific">Ferroplasma acidarmanus Fer1</name>
    <dbReference type="NCBI Taxonomy" id="333146"/>
    <lineage>
        <taxon>Archaea</taxon>
        <taxon>Methanobacteriati</taxon>
        <taxon>Thermoplasmatota</taxon>
        <taxon>Thermoplasmata</taxon>
        <taxon>Thermoplasmatales</taxon>
        <taxon>Ferroplasmaceae</taxon>
        <taxon>Ferroplasma</taxon>
    </lineage>
</organism>
<comment type="similarity">
    <text evidence="3">Belongs to the eukaryotic release factor 1 family. Pelota subfamily.</text>
</comment>